<proteinExistence type="predicted"/>
<dbReference type="Proteomes" id="UP000191931">
    <property type="component" value="Unassembled WGS sequence"/>
</dbReference>
<protein>
    <submittedName>
        <fullName evidence="1">Uncharacterized protein</fullName>
    </submittedName>
</protein>
<evidence type="ECO:0000313" key="1">
    <source>
        <dbReference type="EMBL" id="SLM28722.1"/>
    </source>
</evidence>
<accession>A0A1W1H8D3</accession>
<dbReference type="RefSeq" id="WP_080805208.1">
    <property type="nucleotide sequence ID" value="NZ_LT828550.1"/>
</dbReference>
<reference evidence="1 2" key="1">
    <citation type="submission" date="2017-03" db="EMBL/GenBank/DDBJ databases">
        <authorList>
            <person name="Afonso C.L."/>
            <person name="Miller P.J."/>
            <person name="Scott M.A."/>
            <person name="Spackman E."/>
            <person name="Goraichik I."/>
            <person name="Dimitrov K.M."/>
            <person name="Suarez D.L."/>
            <person name="Swayne D.E."/>
        </authorList>
    </citation>
    <scope>NUCLEOTIDE SEQUENCE [LARGE SCALE GENOMIC DNA]</scope>
    <source>
        <strain evidence="1">PRJEB14757</strain>
    </source>
</reference>
<gene>
    <name evidence="1" type="ORF">MTBBW1_1490002</name>
</gene>
<name>A0A1W1H8D3_9BACT</name>
<evidence type="ECO:0000313" key="2">
    <source>
        <dbReference type="Proteomes" id="UP000191931"/>
    </source>
</evidence>
<dbReference type="STRING" id="1246637.MTBBW1_1490002"/>
<keyword evidence="2" id="KW-1185">Reference proteome</keyword>
<dbReference type="AlphaFoldDB" id="A0A1W1H8D3"/>
<sequence>MKLFIVRDQAKKMLGGISFQLSARVELSSEEADLVKKYKMDKEVLLEKEVKIPLTGRSIALNITIGSLMQGQSFKCNDIAEILGYEENVKESCKTFKNYIEVMKHFGGEEVVEY</sequence>
<organism evidence="1 2">
    <name type="scientific">Desulfamplus magnetovallimortis</name>
    <dbReference type="NCBI Taxonomy" id="1246637"/>
    <lineage>
        <taxon>Bacteria</taxon>
        <taxon>Pseudomonadati</taxon>
        <taxon>Thermodesulfobacteriota</taxon>
        <taxon>Desulfobacteria</taxon>
        <taxon>Desulfobacterales</taxon>
        <taxon>Desulfobacteraceae</taxon>
        <taxon>Desulfamplus</taxon>
    </lineage>
</organism>
<dbReference type="EMBL" id="FWEV01000056">
    <property type="protein sequence ID" value="SLM28722.1"/>
    <property type="molecule type" value="Genomic_DNA"/>
</dbReference>
<dbReference type="OrthoDB" id="9908873at2"/>